<keyword evidence="1 4" id="KW-0349">Heme</keyword>
<dbReference type="Gene3D" id="1.10.760.10">
    <property type="entry name" value="Cytochrome c-like domain"/>
    <property type="match status" value="1"/>
</dbReference>
<dbReference type="PROSITE" id="PS51007">
    <property type="entry name" value="CYTC"/>
    <property type="match status" value="1"/>
</dbReference>
<name>A0A1E3X7H1_9BACT</name>
<dbReference type="Pfam" id="PF13442">
    <property type="entry name" value="Cytochrome_CBB3"/>
    <property type="match status" value="1"/>
</dbReference>
<evidence type="ECO:0000256" key="3">
    <source>
        <dbReference type="ARBA" id="ARBA00023004"/>
    </source>
</evidence>
<evidence type="ECO:0000313" key="8">
    <source>
        <dbReference type="Proteomes" id="UP000094056"/>
    </source>
</evidence>
<protein>
    <recommendedName>
        <fullName evidence="6">Cytochrome c domain-containing protein</fullName>
    </recommendedName>
</protein>
<dbReference type="InterPro" id="IPR009056">
    <property type="entry name" value="Cyt_c-like_dom"/>
</dbReference>
<organism evidence="7 8">
    <name type="scientific">Candidatus Scalindua rubra</name>
    <dbReference type="NCBI Taxonomy" id="1872076"/>
    <lineage>
        <taxon>Bacteria</taxon>
        <taxon>Pseudomonadati</taxon>
        <taxon>Planctomycetota</taxon>
        <taxon>Candidatus Brocadiia</taxon>
        <taxon>Candidatus Brocadiales</taxon>
        <taxon>Candidatus Scalinduaceae</taxon>
        <taxon>Candidatus Scalindua</taxon>
    </lineage>
</organism>
<evidence type="ECO:0000256" key="5">
    <source>
        <dbReference type="SAM" id="Phobius"/>
    </source>
</evidence>
<accession>A0A1E3X7H1</accession>
<sequence length="226" mass="25289">MLMKSYVIGAICFLLVAGTFLKAIDGAEEEPFRLNDQSPLERRSWAGERLGRAGVVGQVVALIEEQKVYLATPKKTFQYYCGPCHGKSADGKGIFFTIDLTPLPRDLTDVEYMAGLTDEYLKNFITKGSAAMEKSDLCPPWGNTLDEDRIKGIIAYLRNLTISKSKKGEKPAEKKEAEAKKVAEGRKKGTPKAVIWSVLILLCSFFVFATIREWKKLNIEKTSRKK</sequence>
<evidence type="ECO:0000256" key="1">
    <source>
        <dbReference type="ARBA" id="ARBA00022617"/>
    </source>
</evidence>
<keyword evidence="3 4" id="KW-0408">Iron</keyword>
<keyword evidence="2 4" id="KW-0479">Metal-binding</keyword>
<evidence type="ECO:0000259" key="6">
    <source>
        <dbReference type="PROSITE" id="PS51007"/>
    </source>
</evidence>
<proteinExistence type="predicted"/>
<keyword evidence="5" id="KW-0812">Transmembrane</keyword>
<dbReference type="AlphaFoldDB" id="A0A1E3X7H1"/>
<dbReference type="GO" id="GO:0009055">
    <property type="term" value="F:electron transfer activity"/>
    <property type="evidence" value="ECO:0007669"/>
    <property type="project" value="InterPro"/>
</dbReference>
<evidence type="ECO:0000313" key="7">
    <source>
        <dbReference type="EMBL" id="ODS31565.1"/>
    </source>
</evidence>
<dbReference type="GO" id="GO:0020037">
    <property type="term" value="F:heme binding"/>
    <property type="evidence" value="ECO:0007669"/>
    <property type="project" value="InterPro"/>
</dbReference>
<dbReference type="GO" id="GO:0046872">
    <property type="term" value="F:metal ion binding"/>
    <property type="evidence" value="ECO:0007669"/>
    <property type="project" value="UniProtKB-KW"/>
</dbReference>
<feature type="transmembrane region" description="Helical" evidence="5">
    <location>
        <begin position="193"/>
        <end position="211"/>
    </location>
</feature>
<keyword evidence="5" id="KW-1133">Transmembrane helix</keyword>
<evidence type="ECO:0000256" key="2">
    <source>
        <dbReference type="ARBA" id="ARBA00022723"/>
    </source>
</evidence>
<gene>
    <name evidence="7" type="ORF">SCARUB_03315</name>
</gene>
<dbReference type="SUPFAM" id="SSF46626">
    <property type="entry name" value="Cytochrome c"/>
    <property type="match status" value="1"/>
</dbReference>
<feature type="domain" description="Cytochrome c" evidence="6">
    <location>
        <begin position="68"/>
        <end position="161"/>
    </location>
</feature>
<dbReference type="InterPro" id="IPR036909">
    <property type="entry name" value="Cyt_c-like_dom_sf"/>
</dbReference>
<dbReference type="EMBL" id="MAYW01000109">
    <property type="protein sequence ID" value="ODS31565.1"/>
    <property type="molecule type" value="Genomic_DNA"/>
</dbReference>
<keyword evidence="5" id="KW-0472">Membrane</keyword>
<dbReference type="Proteomes" id="UP000094056">
    <property type="component" value="Unassembled WGS sequence"/>
</dbReference>
<reference evidence="7 8" key="1">
    <citation type="submission" date="2016-07" db="EMBL/GenBank/DDBJ databases">
        <title>Draft genome of Scalindua rubra, obtained from a brine-seawater interface in the Red Sea, sheds light on salt adaptation in anammox bacteria.</title>
        <authorList>
            <person name="Speth D.R."/>
            <person name="Lagkouvardos I."/>
            <person name="Wang Y."/>
            <person name="Qian P.-Y."/>
            <person name="Dutilh B.E."/>
            <person name="Jetten M.S."/>
        </authorList>
    </citation>
    <scope>NUCLEOTIDE SEQUENCE [LARGE SCALE GENOMIC DNA]</scope>
    <source>
        <strain evidence="7">BSI-1</strain>
    </source>
</reference>
<comment type="caution">
    <text evidence="7">The sequence shown here is derived from an EMBL/GenBank/DDBJ whole genome shotgun (WGS) entry which is preliminary data.</text>
</comment>
<evidence type="ECO:0000256" key="4">
    <source>
        <dbReference type="PROSITE-ProRule" id="PRU00433"/>
    </source>
</evidence>